<comment type="caution">
    <text evidence="1">The sequence shown here is derived from an EMBL/GenBank/DDBJ whole genome shotgun (WGS) entry which is preliminary data.</text>
</comment>
<sequence>MYLPQRWAAARKGGLFQQGAPRTRVPVLSAACPQGWPRLSGVAVFAVSALLVWIWADLPSGGTPWTQTGEEIDVVGGCVRCEGARRSGIVSFGDVWPLGMELNVGGLPKILCRDGEARRAIWHPSPRRELANVLLMASEALLEFVGKAGYLISCERRVYCQLHEVCDLIVQSRR</sequence>
<reference evidence="1" key="1">
    <citation type="submission" date="2020-12" db="EMBL/GenBank/DDBJ databases">
        <authorList>
            <person name="Iha C."/>
        </authorList>
    </citation>
    <scope>NUCLEOTIDE SEQUENCE</scope>
</reference>
<gene>
    <name evidence="1" type="ORF">OSTQU699_LOCUS5082</name>
</gene>
<dbReference type="AlphaFoldDB" id="A0A8S1IXM6"/>
<keyword evidence="2" id="KW-1185">Reference proteome</keyword>
<dbReference type="Proteomes" id="UP000708148">
    <property type="component" value="Unassembled WGS sequence"/>
</dbReference>
<evidence type="ECO:0000313" key="1">
    <source>
        <dbReference type="EMBL" id="CAD7699723.1"/>
    </source>
</evidence>
<protein>
    <submittedName>
        <fullName evidence="1">Uncharacterized protein</fullName>
    </submittedName>
</protein>
<dbReference type="EMBL" id="CAJHUC010001099">
    <property type="protein sequence ID" value="CAD7699723.1"/>
    <property type="molecule type" value="Genomic_DNA"/>
</dbReference>
<name>A0A8S1IXM6_9CHLO</name>
<evidence type="ECO:0000313" key="2">
    <source>
        <dbReference type="Proteomes" id="UP000708148"/>
    </source>
</evidence>
<proteinExistence type="predicted"/>
<organism evidence="1 2">
    <name type="scientific">Ostreobium quekettii</name>
    <dbReference type="NCBI Taxonomy" id="121088"/>
    <lineage>
        <taxon>Eukaryota</taxon>
        <taxon>Viridiplantae</taxon>
        <taxon>Chlorophyta</taxon>
        <taxon>core chlorophytes</taxon>
        <taxon>Ulvophyceae</taxon>
        <taxon>TCBD clade</taxon>
        <taxon>Bryopsidales</taxon>
        <taxon>Ostreobineae</taxon>
        <taxon>Ostreobiaceae</taxon>
        <taxon>Ostreobium</taxon>
    </lineage>
</organism>
<accession>A0A8S1IXM6</accession>